<keyword evidence="5" id="KW-0121">Carboxypeptidase</keyword>
<dbReference type="NCBIfam" id="TIGR02074">
    <property type="entry name" value="PBP_1a_fam"/>
    <property type="match status" value="1"/>
</dbReference>
<evidence type="ECO:0000259" key="19">
    <source>
        <dbReference type="Pfam" id="PF00912"/>
    </source>
</evidence>
<keyword evidence="10" id="KW-0133">Cell shape</keyword>
<dbReference type="FunFam" id="1.10.3810.10:FF:000001">
    <property type="entry name" value="Penicillin-binding protein 1A"/>
    <property type="match status" value="1"/>
</dbReference>
<dbReference type="GO" id="GO:0008658">
    <property type="term" value="F:penicillin binding"/>
    <property type="evidence" value="ECO:0007669"/>
    <property type="project" value="InterPro"/>
</dbReference>
<dbReference type="InterPro" id="IPR023346">
    <property type="entry name" value="Lysozyme-like_dom_sf"/>
</dbReference>
<dbReference type="Proteomes" id="UP000034893">
    <property type="component" value="Unassembled WGS sequence"/>
</dbReference>
<evidence type="ECO:0000313" key="20">
    <source>
        <dbReference type="EMBL" id="KKQ87957.1"/>
    </source>
</evidence>
<comment type="subcellular location">
    <subcellularLocation>
        <location evidence="1">Cell membrane</location>
    </subcellularLocation>
</comment>
<dbReference type="GO" id="GO:0030288">
    <property type="term" value="C:outer membrane-bounded periplasmic space"/>
    <property type="evidence" value="ECO:0007669"/>
    <property type="project" value="TreeGrafter"/>
</dbReference>
<comment type="catalytic activity">
    <reaction evidence="15">
        <text>Preferential cleavage: (Ac)2-L-Lys-D-Ala-|-D-Ala. Also transpeptidation of peptidyl-alanyl moieties that are N-acyl substituents of D-alanine.</text>
        <dbReference type="EC" id="3.4.16.4"/>
    </reaction>
</comment>
<dbReference type="GO" id="GO:0005886">
    <property type="term" value="C:plasma membrane"/>
    <property type="evidence" value="ECO:0007669"/>
    <property type="project" value="UniProtKB-SubCell"/>
</dbReference>
<sequence>MKGCHRPHRHFLRNLFFFFGGLTLLIAGFVFLSVATIKIPDFRSFEERKVVGSTKIYDRTGEILLYDVHQDVRRTVIPYSEMGVNIKNATVAIEDSSFYQHRGIRLKSTLRALLYNLLSGKTLQGGSTITQQIIKNTLLTPEKTATRKIKEWILALKIENVLSKESILETYLNETPYGGNIYGVKEATQSFFNKEPRNLTLAEATYLAAIPKAPTFYSPYGKNREKLDSRKNLVLKRMLDLDFINEKEYIQAQTETVSFRPQEKFGIKAPHFVFFIKEYLEQKYGRDVVENSGLKVITTLDYEMQSKAEEIVLNHALENEKKFGGENGSMVALDPKTGQILVMVGSRDYFDKGIDGNYNVAMAKRQPGSSFKPFVYATAFKAGYTPDSIIFDLPTEFQTTCGVYGRALPGYRQDDCYSPRNYNGKFLGPISIKSALQQSINLVAVKMLYLVGVDESIKTAREMGLATLSDSSSYGLSLVLGGGEVTLLDMTSAYGVFATGGIRRPAKSILKIENAGGKTLEEFQNEEYQVLPENIALIMSNVLSDNEARVPTFGRNSSLYVPGWQVAAKTGTTNNWRDGWLIGYTPSLSLGTWTGNNDNRSMSRSASTVAGPMWKEFMSWALQTFPERFPNETFNSPDIPQPEKPILRGEWLGGESFFIDRISGKLATEYTPRETKVEHIITNVHSELFWIQKDNPLGPAPENPANDPQFEHWEIPTQNWWAQNSGRFAATSIKNKPTAYDDVHIPGKMPIVEILNPEPNKVYGLGEKINVNLKNSGVYPVQKVDFFVNEEYLGSAIHLPFSISFLPNEVDAIESENKLRIMVTDSVFNTTEATMQFNVAL</sequence>
<dbReference type="Pfam" id="PF00912">
    <property type="entry name" value="Transgly"/>
    <property type="match status" value="1"/>
</dbReference>
<dbReference type="Gene3D" id="2.60.40.10">
    <property type="entry name" value="Immunoglobulins"/>
    <property type="match status" value="1"/>
</dbReference>
<dbReference type="InterPro" id="IPR050396">
    <property type="entry name" value="Glycosyltr_51/Transpeptidase"/>
</dbReference>
<evidence type="ECO:0000259" key="18">
    <source>
        <dbReference type="Pfam" id="PF00905"/>
    </source>
</evidence>
<dbReference type="GO" id="GO:0008955">
    <property type="term" value="F:peptidoglycan glycosyltransferase activity"/>
    <property type="evidence" value="ECO:0007669"/>
    <property type="project" value="UniProtKB-EC"/>
</dbReference>
<keyword evidence="6" id="KW-0645">Protease</keyword>
<dbReference type="PATRIC" id="fig|1618414.3.peg.620"/>
<keyword evidence="4" id="KW-1003">Cell membrane</keyword>
<dbReference type="PANTHER" id="PTHR32282">
    <property type="entry name" value="BINDING PROTEIN TRANSPEPTIDASE, PUTATIVE-RELATED"/>
    <property type="match status" value="1"/>
</dbReference>
<reference evidence="20 21" key="1">
    <citation type="journal article" date="2015" name="Nature">
        <title>rRNA introns, odd ribosomes, and small enigmatic genomes across a large radiation of phyla.</title>
        <authorList>
            <person name="Brown C.T."/>
            <person name="Hug L.A."/>
            <person name="Thomas B.C."/>
            <person name="Sharon I."/>
            <person name="Castelle C.J."/>
            <person name="Singh A."/>
            <person name="Wilkins M.J."/>
            <person name="Williams K.H."/>
            <person name="Banfield J.F."/>
        </authorList>
    </citation>
    <scope>NUCLEOTIDE SEQUENCE [LARGE SCALE GENOMIC DNA]</scope>
</reference>
<dbReference type="SUPFAM" id="SSF53955">
    <property type="entry name" value="Lysozyme-like"/>
    <property type="match status" value="1"/>
</dbReference>
<dbReference type="Pfam" id="PF00905">
    <property type="entry name" value="Transpeptidase"/>
    <property type="match status" value="1"/>
</dbReference>
<dbReference type="GO" id="GO:0008360">
    <property type="term" value="P:regulation of cell shape"/>
    <property type="evidence" value="ECO:0007669"/>
    <property type="project" value="UniProtKB-KW"/>
</dbReference>
<dbReference type="InterPro" id="IPR001460">
    <property type="entry name" value="PCN-bd_Tpept"/>
</dbReference>
<dbReference type="AlphaFoldDB" id="A0A0G0LAB9"/>
<protein>
    <submittedName>
        <fullName evidence="20">Penicillin-binding protein, 1A family</fullName>
    </submittedName>
</protein>
<evidence type="ECO:0000256" key="2">
    <source>
        <dbReference type="ARBA" id="ARBA00007090"/>
    </source>
</evidence>
<evidence type="ECO:0000256" key="15">
    <source>
        <dbReference type="ARBA" id="ARBA00034000"/>
    </source>
</evidence>
<accession>A0A0G0LAB9</accession>
<evidence type="ECO:0000256" key="12">
    <source>
        <dbReference type="ARBA" id="ARBA00023136"/>
    </source>
</evidence>
<name>A0A0G0LAB9_9BACT</name>
<feature type="transmembrane region" description="Helical" evidence="17">
    <location>
        <begin position="12"/>
        <end position="35"/>
    </location>
</feature>
<keyword evidence="11" id="KW-0573">Peptidoglycan synthesis</keyword>
<comment type="similarity">
    <text evidence="3">In the N-terminal section; belongs to the glycosyltransferase 51 family.</text>
</comment>
<keyword evidence="14" id="KW-0961">Cell wall biogenesis/degradation</keyword>
<evidence type="ECO:0000256" key="9">
    <source>
        <dbReference type="ARBA" id="ARBA00022801"/>
    </source>
</evidence>
<evidence type="ECO:0000256" key="10">
    <source>
        <dbReference type="ARBA" id="ARBA00022960"/>
    </source>
</evidence>
<comment type="catalytic activity">
    <reaction evidence="16">
        <text>[GlcNAc-(1-&gt;4)-Mur2Ac(oyl-L-Ala-gamma-D-Glu-L-Lys-D-Ala-D-Ala)](n)-di-trans,octa-cis-undecaprenyl diphosphate + beta-D-GlcNAc-(1-&gt;4)-Mur2Ac(oyl-L-Ala-gamma-D-Glu-L-Lys-D-Ala-D-Ala)-di-trans,octa-cis-undecaprenyl diphosphate = [GlcNAc-(1-&gt;4)-Mur2Ac(oyl-L-Ala-gamma-D-Glu-L-Lys-D-Ala-D-Ala)](n+1)-di-trans,octa-cis-undecaprenyl diphosphate + di-trans,octa-cis-undecaprenyl diphosphate + H(+)</text>
        <dbReference type="Rhea" id="RHEA:23708"/>
        <dbReference type="Rhea" id="RHEA-COMP:9602"/>
        <dbReference type="Rhea" id="RHEA-COMP:9603"/>
        <dbReference type="ChEBI" id="CHEBI:15378"/>
        <dbReference type="ChEBI" id="CHEBI:58405"/>
        <dbReference type="ChEBI" id="CHEBI:60033"/>
        <dbReference type="ChEBI" id="CHEBI:78435"/>
        <dbReference type="EC" id="2.4.99.28"/>
    </reaction>
</comment>
<dbReference type="GO" id="GO:0009252">
    <property type="term" value="P:peptidoglycan biosynthetic process"/>
    <property type="evidence" value="ECO:0007669"/>
    <property type="project" value="UniProtKB-KW"/>
</dbReference>
<keyword evidence="7" id="KW-0328">Glycosyltransferase</keyword>
<dbReference type="InterPro" id="IPR013783">
    <property type="entry name" value="Ig-like_fold"/>
</dbReference>
<feature type="domain" description="Penicillin-binding protein transpeptidase" evidence="18">
    <location>
        <begin position="328"/>
        <end position="618"/>
    </location>
</feature>
<feature type="domain" description="Glycosyl transferase family 51" evidence="19">
    <location>
        <begin position="68"/>
        <end position="238"/>
    </location>
</feature>
<comment type="caution">
    <text evidence="20">The sequence shown here is derived from an EMBL/GenBank/DDBJ whole genome shotgun (WGS) entry which is preliminary data.</text>
</comment>
<proteinExistence type="inferred from homology"/>
<dbReference type="InterPro" id="IPR001264">
    <property type="entry name" value="Glyco_trans_51"/>
</dbReference>
<evidence type="ECO:0000256" key="16">
    <source>
        <dbReference type="ARBA" id="ARBA00049902"/>
    </source>
</evidence>
<organism evidence="20 21">
    <name type="scientific">Candidatus Curtissbacteria bacterium GW2011_GWC2_38_9</name>
    <dbReference type="NCBI Taxonomy" id="1618414"/>
    <lineage>
        <taxon>Bacteria</taxon>
        <taxon>Candidatus Curtissiibacteriota</taxon>
    </lineage>
</organism>
<evidence type="ECO:0000256" key="8">
    <source>
        <dbReference type="ARBA" id="ARBA00022679"/>
    </source>
</evidence>
<dbReference type="Gene3D" id="3.40.710.10">
    <property type="entry name" value="DD-peptidase/beta-lactamase superfamily"/>
    <property type="match status" value="1"/>
</dbReference>
<evidence type="ECO:0000256" key="6">
    <source>
        <dbReference type="ARBA" id="ARBA00022670"/>
    </source>
</evidence>
<keyword evidence="13" id="KW-0511">Multifunctional enzyme</keyword>
<dbReference type="Gene3D" id="1.10.3810.10">
    <property type="entry name" value="Biosynthetic peptidoglycan transglycosylase-like"/>
    <property type="match status" value="1"/>
</dbReference>
<evidence type="ECO:0000256" key="17">
    <source>
        <dbReference type="SAM" id="Phobius"/>
    </source>
</evidence>
<dbReference type="SUPFAM" id="SSF56601">
    <property type="entry name" value="beta-lactamase/transpeptidase-like"/>
    <property type="match status" value="1"/>
</dbReference>
<dbReference type="GO" id="GO:0006508">
    <property type="term" value="P:proteolysis"/>
    <property type="evidence" value="ECO:0007669"/>
    <property type="project" value="UniProtKB-KW"/>
</dbReference>
<dbReference type="GO" id="GO:0071555">
    <property type="term" value="P:cell wall organization"/>
    <property type="evidence" value="ECO:0007669"/>
    <property type="project" value="UniProtKB-KW"/>
</dbReference>
<evidence type="ECO:0000256" key="11">
    <source>
        <dbReference type="ARBA" id="ARBA00022984"/>
    </source>
</evidence>
<keyword evidence="12 17" id="KW-0472">Membrane</keyword>
<evidence type="ECO:0000256" key="13">
    <source>
        <dbReference type="ARBA" id="ARBA00023268"/>
    </source>
</evidence>
<keyword evidence="17" id="KW-0812">Transmembrane</keyword>
<gene>
    <name evidence="20" type="ORF">UT12_C0031G0002</name>
</gene>
<keyword evidence="8" id="KW-0808">Transferase</keyword>
<evidence type="ECO:0000256" key="14">
    <source>
        <dbReference type="ARBA" id="ARBA00023316"/>
    </source>
</evidence>
<evidence type="ECO:0000256" key="4">
    <source>
        <dbReference type="ARBA" id="ARBA00022475"/>
    </source>
</evidence>
<evidence type="ECO:0000256" key="3">
    <source>
        <dbReference type="ARBA" id="ARBA00007739"/>
    </source>
</evidence>
<evidence type="ECO:0000256" key="7">
    <source>
        <dbReference type="ARBA" id="ARBA00022676"/>
    </source>
</evidence>
<keyword evidence="9" id="KW-0378">Hydrolase</keyword>
<evidence type="ECO:0000256" key="1">
    <source>
        <dbReference type="ARBA" id="ARBA00004236"/>
    </source>
</evidence>
<dbReference type="EMBL" id="LBVP01000031">
    <property type="protein sequence ID" value="KKQ87957.1"/>
    <property type="molecule type" value="Genomic_DNA"/>
</dbReference>
<comment type="similarity">
    <text evidence="2">In the C-terminal section; belongs to the transpeptidase family.</text>
</comment>
<evidence type="ECO:0000256" key="5">
    <source>
        <dbReference type="ARBA" id="ARBA00022645"/>
    </source>
</evidence>
<dbReference type="InterPro" id="IPR012338">
    <property type="entry name" value="Beta-lactam/transpept-like"/>
</dbReference>
<dbReference type="PANTHER" id="PTHR32282:SF11">
    <property type="entry name" value="PENICILLIN-BINDING PROTEIN 1B"/>
    <property type="match status" value="1"/>
</dbReference>
<dbReference type="GO" id="GO:0009002">
    <property type="term" value="F:serine-type D-Ala-D-Ala carboxypeptidase activity"/>
    <property type="evidence" value="ECO:0007669"/>
    <property type="project" value="UniProtKB-EC"/>
</dbReference>
<dbReference type="InterPro" id="IPR036950">
    <property type="entry name" value="PBP_transglycosylase"/>
</dbReference>
<keyword evidence="17" id="KW-1133">Transmembrane helix</keyword>
<evidence type="ECO:0000313" key="21">
    <source>
        <dbReference type="Proteomes" id="UP000034893"/>
    </source>
</evidence>